<organism evidence="3 4">
    <name type="scientific">Orchesella dallaii</name>
    <dbReference type="NCBI Taxonomy" id="48710"/>
    <lineage>
        <taxon>Eukaryota</taxon>
        <taxon>Metazoa</taxon>
        <taxon>Ecdysozoa</taxon>
        <taxon>Arthropoda</taxon>
        <taxon>Hexapoda</taxon>
        <taxon>Collembola</taxon>
        <taxon>Entomobryomorpha</taxon>
        <taxon>Entomobryoidea</taxon>
        <taxon>Orchesellidae</taxon>
        <taxon>Orchesellinae</taxon>
        <taxon>Orchesella</taxon>
    </lineage>
</organism>
<evidence type="ECO:0000313" key="4">
    <source>
        <dbReference type="Proteomes" id="UP001642540"/>
    </source>
</evidence>
<name>A0ABP1QGG0_9HEXA</name>
<evidence type="ECO:0000256" key="1">
    <source>
        <dbReference type="SAM" id="MobiDB-lite"/>
    </source>
</evidence>
<gene>
    <name evidence="3" type="ORF">ODALV1_LOCUS11058</name>
</gene>
<feature type="region of interest" description="Disordered" evidence="1">
    <location>
        <begin position="216"/>
        <end position="237"/>
    </location>
</feature>
<accession>A0ABP1QGG0</accession>
<protein>
    <submittedName>
        <fullName evidence="3">Uncharacterized protein</fullName>
    </submittedName>
</protein>
<sequence length="257" mass="28089">MAKFNTAVVLFFAFSSALAWTVSLDKSSDESRMWKIKDSVYLSGGEDLQGAMREYLPKGFQFNNFALSKGIWVVVPNKKNCDATPKNDDAWMNTGWDDFSSEVISTNSNSSSTSSNTPKSVSHCNTTATGIFQLKMSAQLLASVKVTFNYGGNSTIRITGARGHPFEEFADGKQFDNWIETSIPLDGRLMLLEAIVYGDGDYILIDKIEAEVSAATTTSTTKQTTTTEKPQPPASGQSAVEATLTIFLALMLHKLMI</sequence>
<evidence type="ECO:0000256" key="2">
    <source>
        <dbReference type="SAM" id="SignalP"/>
    </source>
</evidence>
<feature type="compositionally biased region" description="Low complexity" evidence="1">
    <location>
        <begin position="216"/>
        <end position="227"/>
    </location>
</feature>
<keyword evidence="2" id="KW-0732">Signal</keyword>
<feature type="signal peptide" evidence="2">
    <location>
        <begin position="1"/>
        <end position="19"/>
    </location>
</feature>
<reference evidence="3 4" key="1">
    <citation type="submission" date="2024-08" db="EMBL/GenBank/DDBJ databases">
        <authorList>
            <person name="Cucini C."/>
            <person name="Frati F."/>
        </authorList>
    </citation>
    <scope>NUCLEOTIDE SEQUENCE [LARGE SCALE GENOMIC DNA]</scope>
</reference>
<comment type="caution">
    <text evidence="3">The sequence shown here is derived from an EMBL/GenBank/DDBJ whole genome shotgun (WGS) entry which is preliminary data.</text>
</comment>
<dbReference type="EMBL" id="CAXLJM020000033">
    <property type="protein sequence ID" value="CAL8102134.1"/>
    <property type="molecule type" value="Genomic_DNA"/>
</dbReference>
<keyword evidence="4" id="KW-1185">Reference proteome</keyword>
<proteinExistence type="predicted"/>
<feature type="chain" id="PRO_5046255996" evidence="2">
    <location>
        <begin position="20"/>
        <end position="257"/>
    </location>
</feature>
<evidence type="ECO:0000313" key="3">
    <source>
        <dbReference type="EMBL" id="CAL8102134.1"/>
    </source>
</evidence>
<dbReference type="Proteomes" id="UP001642540">
    <property type="component" value="Unassembled WGS sequence"/>
</dbReference>